<dbReference type="Gene3D" id="3.40.190.10">
    <property type="entry name" value="Periplasmic binding protein-like II"/>
    <property type="match status" value="2"/>
</dbReference>
<evidence type="ECO:0000313" key="1">
    <source>
        <dbReference type="EMBL" id="EHH68126.1"/>
    </source>
</evidence>
<dbReference type="eggNOG" id="COG0687">
    <property type="taxonomic scope" value="Bacteria"/>
</dbReference>
<comment type="caution">
    <text evidence="1">The sequence shown here is derived from an EMBL/GenBank/DDBJ whole genome shotgun (WGS) entry which is preliminary data.</text>
</comment>
<protein>
    <submittedName>
        <fullName evidence="1">Binding protein component of ABC transporter</fullName>
    </submittedName>
</protein>
<reference evidence="1 2" key="1">
    <citation type="submission" date="2011-10" db="EMBL/GenBank/DDBJ databases">
        <title>Genome sequence of Gluconobacter morbifer G707, isolated from Drosophila gut.</title>
        <authorList>
            <person name="Lee W.-J."/>
            <person name="Kim E.-K."/>
        </authorList>
    </citation>
    <scope>NUCLEOTIDE SEQUENCE [LARGE SCALE GENOMIC DNA]</scope>
    <source>
        <strain evidence="1 2">G707</strain>
    </source>
</reference>
<proteinExistence type="predicted"/>
<dbReference type="PATRIC" id="fig|1088869.3.peg.1475"/>
<sequence length="284" mass="31135">MPGWTVPEGSVAAHAVINMHGDTRLTEWDGQIATLEKGVHASTPIWTAIMLDGEQLDVACTAGWLHPIEGSGNCGIPAGVLDIALAWDRSRLTTAPDWRDFWDVARHPGRRGLRFGARTTLEIALLGDGVAPQDIYSTLSTQAGVERAFRRLEQLRPYIVWWRTPDDAGHIMEQSGALMTSAPIPEISSVSSRVQAGAASSIFVAGTQQILRMPVFWAIPGNLSADSARQTQERLKMLSPRLDDMPDMVADAHITTLSVSDQFWITHGSELERQFQDWFGGQAP</sequence>
<dbReference type="Pfam" id="PF13416">
    <property type="entry name" value="SBP_bac_8"/>
    <property type="match status" value="1"/>
</dbReference>
<evidence type="ECO:0000313" key="2">
    <source>
        <dbReference type="Proteomes" id="UP000004949"/>
    </source>
</evidence>
<dbReference type="SUPFAM" id="SSF53850">
    <property type="entry name" value="Periplasmic binding protein-like II"/>
    <property type="match status" value="1"/>
</dbReference>
<keyword evidence="2" id="KW-1185">Reference proteome</keyword>
<dbReference type="STRING" id="1088869.GMO_14760"/>
<dbReference type="InterPro" id="IPR006059">
    <property type="entry name" value="SBP"/>
</dbReference>
<dbReference type="Proteomes" id="UP000004949">
    <property type="component" value="Unassembled WGS sequence"/>
</dbReference>
<accession>G6XJ10</accession>
<organism evidence="1 2">
    <name type="scientific">Gluconobacter morbifer G707</name>
    <dbReference type="NCBI Taxonomy" id="1088869"/>
    <lineage>
        <taxon>Bacteria</taxon>
        <taxon>Pseudomonadati</taxon>
        <taxon>Pseudomonadota</taxon>
        <taxon>Alphaproteobacteria</taxon>
        <taxon>Acetobacterales</taxon>
        <taxon>Acetobacteraceae</taxon>
        <taxon>Gluconobacter</taxon>
    </lineage>
</organism>
<dbReference type="EMBL" id="AGQV01000004">
    <property type="protein sequence ID" value="EHH68126.1"/>
    <property type="molecule type" value="Genomic_DNA"/>
</dbReference>
<dbReference type="AlphaFoldDB" id="G6XJ10"/>
<name>G6XJ10_9PROT</name>
<gene>
    <name evidence="1" type="ORF">GMO_14760</name>
</gene>